<name>A0A803LGY2_CHEQI</name>
<proteinExistence type="predicted"/>
<protein>
    <recommendedName>
        <fullName evidence="4">BAHD acyltransferase</fullName>
    </recommendedName>
</protein>
<dbReference type="OrthoDB" id="1862401at2759"/>
<dbReference type="Proteomes" id="UP000596660">
    <property type="component" value="Unplaced"/>
</dbReference>
<dbReference type="Pfam" id="PF02458">
    <property type="entry name" value="Transferase"/>
    <property type="match status" value="1"/>
</dbReference>
<gene>
    <name evidence="2" type="primary">LOC110682352</name>
</gene>
<sequence length="466" mass="51611">MAQVKLVSECFIKPNLEAVSEASKKPYNLSPMDIDTLCANYMQKGLMYTKSYDAGFQTEVFLLKLKHSFSLSLVHFYPLAGRFATQTFPDEHACCIFLDCVNSPGARFIHASLDSTVSDVLSGTDVHPAFRSFYDLGERAINYDGHTNALLSLQVTELVDGIFIGFSFSHSIGDGTSLEHFITTLSEIFNSVGNSLQNWEKLTYVPISREPIFEPFFPDGYGPVLKLPYVEPSEFLSRENPASIREKIFQFSRVSMSRLKAMANNGVPNDGNRNNEISSFQALSGLIWRAITRARKLEPEMETNCSLTMNLRPRLIPPLSQEYFGNYFSRIRASCKVGELLNTGLGWGSLLLHASLKNVDDKAIIESFRKYCEAPIIGQLANDSAFFGVNFVKIVGSHRSNLFGTEFGMGRPVAIRTGNVNEVEGRVSVSQGSEGAGSVDLEVSLAPSTMTALEMDEEFMSFVTLG</sequence>
<dbReference type="GO" id="GO:0016740">
    <property type="term" value="F:transferase activity"/>
    <property type="evidence" value="ECO:0007669"/>
    <property type="project" value="UniProtKB-KW"/>
</dbReference>
<dbReference type="GeneID" id="110682352"/>
<dbReference type="SMR" id="A0A803LGY2"/>
<dbReference type="Gramene" id="AUR62013229-RA">
    <property type="protein sequence ID" value="AUR62013229-RA:cds"/>
    <property type="gene ID" value="AUR62013229"/>
</dbReference>
<dbReference type="EnsemblPlants" id="AUR62013229-RA">
    <property type="protein sequence ID" value="AUR62013229-RA:cds"/>
    <property type="gene ID" value="AUR62013229"/>
</dbReference>
<dbReference type="KEGG" id="cqi:110682352"/>
<keyword evidence="1" id="KW-0808">Transferase</keyword>
<dbReference type="InterPro" id="IPR051283">
    <property type="entry name" value="Sec_Metabolite_Acyltrans"/>
</dbReference>
<reference evidence="2" key="2">
    <citation type="submission" date="2021-03" db="UniProtKB">
        <authorList>
            <consortium name="EnsemblPlants"/>
        </authorList>
    </citation>
    <scope>IDENTIFICATION</scope>
</reference>
<dbReference type="PANTHER" id="PTHR31896">
    <property type="entry name" value="FAMILY REGULATORY PROTEIN, PUTATIVE (AFU_ORTHOLOGUE AFUA_3G14730)-RELATED"/>
    <property type="match status" value="1"/>
</dbReference>
<dbReference type="RefSeq" id="XP_021714378.1">
    <property type="nucleotide sequence ID" value="XM_021858686.1"/>
</dbReference>
<dbReference type="InterPro" id="IPR023213">
    <property type="entry name" value="CAT-like_dom_sf"/>
</dbReference>
<dbReference type="AlphaFoldDB" id="A0A803LGY2"/>
<dbReference type="PANTHER" id="PTHR31896:SF12">
    <property type="entry name" value="HXXXD-TYPE ACYL-TRANSFERASE FAMILY PROTEIN"/>
    <property type="match status" value="1"/>
</dbReference>
<keyword evidence="3" id="KW-1185">Reference proteome</keyword>
<reference evidence="2" key="1">
    <citation type="journal article" date="2017" name="Nature">
        <title>The genome of Chenopodium quinoa.</title>
        <authorList>
            <person name="Jarvis D.E."/>
            <person name="Ho Y.S."/>
            <person name="Lightfoot D.J."/>
            <person name="Schmoeckel S.M."/>
            <person name="Li B."/>
            <person name="Borm T.J.A."/>
            <person name="Ohyanagi H."/>
            <person name="Mineta K."/>
            <person name="Michell C.T."/>
            <person name="Saber N."/>
            <person name="Kharbatia N.M."/>
            <person name="Rupper R.R."/>
            <person name="Sharp A.R."/>
            <person name="Dally N."/>
            <person name="Boughton B.A."/>
            <person name="Woo Y.H."/>
            <person name="Gao G."/>
            <person name="Schijlen E.G.W.M."/>
            <person name="Guo X."/>
            <person name="Momin A.A."/>
            <person name="Negrao S."/>
            <person name="Al-Babili S."/>
            <person name="Gehring C."/>
            <person name="Roessner U."/>
            <person name="Jung C."/>
            <person name="Murphy K."/>
            <person name="Arold S.T."/>
            <person name="Gojobori T."/>
            <person name="van der Linden C.G."/>
            <person name="van Loo E.N."/>
            <person name="Jellen E.N."/>
            <person name="Maughan P.J."/>
            <person name="Tester M."/>
        </authorList>
    </citation>
    <scope>NUCLEOTIDE SEQUENCE [LARGE SCALE GENOMIC DNA]</scope>
    <source>
        <strain evidence="2">cv. PI 614886</strain>
    </source>
</reference>
<dbReference type="Gene3D" id="3.30.559.10">
    <property type="entry name" value="Chloramphenicol acetyltransferase-like domain"/>
    <property type="match status" value="2"/>
</dbReference>
<evidence type="ECO:0000313" key="3">
    <source>
        <dbReference type="Proteomes" id="UP000596660"/>
    </source>
</evidence>
<organism evidence="2 3">
    <name type="scientific">Chenopodium quinoa</name>
    <name type="common">Quinoa</name>
    <dbReference type="NCBI Taxonomy" id="63459"/>
    <lineage>
        <taxon>Eukaryota</taxon>
        <taxon>Viridiplantae</taxon>
        <taxon>Streptophyta</taxon>
        <taxon>Embryophyta</taxon>
        <taxon>Tracheophyta</taxon>
        <taxon>Spermatophyta</taxon>
        <taxon>Magnoliopsida</taxon>
        <taxon>eudicotyledons</taxon>
        <taxon>Gunneridae</taxon>
        <taxon>Pentapetalae</taxon>
        <taxon>Caryophyllales</taxon>
        <taxon>Chenopodiaceae</taxon>
        <taxon>Chenopodioideae</taxon>
        <taxon>Atripliceae</taxon>
        <taxon>Chenopodium</taxon>
    </lineage>
</organism>
<evidence type="ECO:0008006" key="4">
    <source>
        <dbReference type="Google" id="ProtNLM"/>
    </source>
</evidence>
<evidence type="ECO:0000313" key="2">
    <source>
        <dbReference type="EnsemblPlants" id="AUR62013229-RA:cds"/>
    </source>
</evidence>
<accession>A0A803LGY2</accession>
<evidence type="ECO:0000256" key="1">
    <source>
        <dbReference type="ARBA" id="ARBA00022679"/>
    </source>
</evidence>